<dbReference type="PANTHER" id="PTHR41247:SF1">
    <property type="entry name" value="HTH-TYPE TRANSCRIPTIONAL REPRESSOR YCNK"/>
    <property type="match status" value="1"/>
</dbReference>
<dbReference type="Gene3D" id="3.30.70.2050">
    <property type="match status" value="1"/>
</dbReference>
<evidence type="ECO:0000256" key="1">
    <source>
        <dbReference type="SAM" id="MobiDB-lite"/>
    </source>
</evidence>
<dbReference type="InterPro" id="IPR008719">
    <property type="entry name" value="N2O_reductase_NosL"/>
</dbReference>
<gene>
    <name evidence="2" type="ORF">SAMN05518846_121101</name>
</gene>
<evidence type="ECO:0000313" key="3">
    <source>
        <dbReference type="Proteomes" id="UP000198915"/>
    </source>
</evidence>
<dbReference type="EMBL" id="FORT01000021">
    <property type="protein sequence ID" value="SFK84922.1"/>
    <property type="molecule type" value="Genomic_DNA"/>
</dbReference>
<sequence length="184" mass="20943">MKKRTWTTIMGAVVGISLFVIGCGKQEAQPVEIAEGVDKCDICHMHVANDQHATELVLKDGKVLKFDDIGCMHEWTEKNGTEQVDTQFVRDYYTAEWLKEEQAAFAYDKTYKTPMGYGILSFQDKAAAEKFVEEQKTGTVMSVDSLKSHTWERTMSEHKDMNMDMNMNQDNNKSSEGTMQHSSH</sequence>
<evidence type="ECO:0000313" key="2">
    <source>
        <dbReference type="EMBL" id="SFK84922.1"/>
    </source>
</evidence>
<keyword evidence="3" id="KW-1185">Reference proteome</keyword>
<proteinExistence type="predicted"/>
<feature type="compositionally biased region" description="Polar residues" evidence="1">
    <location>
        <begin position="174"/>
        <end position="184"/>
    </location>
</feature>
<dbReference type="PROSITE" id="PS51257">
    <property type="entry name" value="PROKAR_LIPOPROTEIN"/>
    <property type="match status" value="1"/>
</dbReference>
<feature type="compositionally biased region" description="Low complexity" evidence="1">
    <location>
        <begin position="163"/>
        <end position="172"/>
    </location>
</feature>
<dbReference type="Proteomes" id="UP000198915">
    <property type="component" value="Unassembled WGS sequence"/>
</dbReference>
<dbReference type="PANTHER" id="PTHR41247">
    <property type="entry name" value="HTH-TYPE TRANSCRIPTIONAL REPRESSOR YCNK"/>
    <property type="match status" value="1"/>
</dbReference>
<dbReference type="AlphaFoldDB" id="A0A1I4CUI6"/>
<feature type="region of interest" description="Disordered" evidence="1">
    <location>
        <begin position="162"/>
        <end position="184"/>
    </location>
</feature>
<dbReference type="SUPFAM" id="SSF160387">
    <property type="entry name" value="NosL/MerB-like"/>
    <property type="match status" value="1"/>
</dbReference>
<dbReference type="Pfam" id="PF05573">
    <property type="entry name" value="NosL"/>
    <property type="match status" value="1"/>
</dbReference>
<accession>A0A1I4CUI6</accession>
<organism evidence="2 3">
    <name type="scientific">Brevibacillus centrosporus</name>
    <dbReference type="NCBI Taxonomy" id="54910"/>
    <lineage>
        <taxon>Bacteria</taxon>
        <taxon>Bacillati</taxon>
        <taxon>Bacillota</taxon>
        <taxon>Bacilli</taxon>
        <taxon>Bacillales</taxon>
        <taxon>Paenibacillaceae</taxon>
        <taxon>Brevibacillus</taxon>
    </lineage>
</organism>
<name>A0A1I4CUI6_9BACL</name>
<protein>
    <submittedName>
        <fullName evidence="2">Copper chaperone NosL</fullName>
    </submittedName>
</protein>
<dbReference type="RefSeq" id="WP_092275927.1">
    <property type="nucleotide sequence ID" value="NZ_FORT01000021.1"/>
</dbReference>
<dbReference type="STRING" id="1884381.SAMN05518846_121101"/>
<reference evidence="3" key="1">
    <citation type="submission" date="2016-10" db="EMBL/GenBank/DDBJ databases">
        <authorList>
            <person name="Varghese N."/>
            <person name="Submissions S."/>
        </authorList>
    </citation>
    <scope>NUCLEOTIDE SEQUENCE [LARGE SCALE GENOMIC DNA]</scope>
    <source>
        <strain evidence="3">OK042</strain>
    </source>
</reference>